<dbReference type="PANTHER" id="PTHR43808">
    <property type="entry name" value="ACETYLORNITHINE DEACETYLASE"/>
    <property type="match status" value="1"/>
</dbReference>
<dbReference type="Proteomes" id="UP000005233">
    <property type="component" value="Chromosome"/>
</dbReference>
<dbReference type="AlphaFoldDB" id="H8IA32"/>
<protein>
    <submittedName>
        <fullName evidence="4">Acetylornithine deacetylase</fullName>
        <ecNumber evidence="4">3.5.1.16</ecNumber>
    </submittedName>
</protein>
<keyword evidence="1" id="KW-0479">Metal-binding</keyword>
<evidence type="ECO:0000256" key="1">
    <source>
        <dbReference type="ARBA" id="ARBA00022723"/>
    </source>
</evidence>
<dbReference type="OrthoDB" id="24854at2157"/>
<dbReference type="SUPFAM" id="SSF55031">
    <property type="entry name" value="Bacterial exopeptidase dimerisation domain"/>
    <property type="match status" value="1"/>
</dbReference>
<evidence type="ECO:0000256" key="2">
    <source>
        <dbReference type="ARBA" id="ARBA00022801"/>
    </source>
</evidence>
<name>H8IA32_METCZ</name>
<evidence type="ECO:0000313" key="5">
    <source>
        <dbReference type="Proteomes" id="UP000005233"/>
    </source>
</evidence>
<dbReference type="InterPro" id="IPR036264">
    <property type="entry name" value="Bact_exopeptidase_dim_dom"/>
</dbReference>
<dbReference type="EC" id="3.5.1.16" evidence="4"/>
<dbReference type="KEGG" id="mez:Mtc_0327"/>
<dbReference type="Gene3D" id="3.40.630.10">
    <property type="entry name" value="Zn peptidases"/>
    <property type="match status" value="1"/>
</dbReference>
<dbReference type="InterPro" id="IPR050072">
    <property type="entry name" value="Peptidase_M20A"/>
</dbReference>
<dbReference type="InterPro" id="IPR002933">
    <property type="entry name" value="Peptidase_M20"/>
</dbReference>
<gene>
    <name evidence="4" type="primary">argE</name>
    <name evidence="4" type="ordered locus">Mtc_0327</name>
</gene>
<dbReference type="Pfam" id="PF07687">
    <property type="entry name" value="M20_dimer"/>
    <property type="match status" value="1"/>
</dbReference>
<dbReference type="EMBL" id="CP003243">
    <property type="protein sequence ID" value="AFC99098.1"/>
    <property type="molecule type" value="Genomic_DNA"/>
</dbReference>
<keyword evidence="2 4" id="KW-0378">Hydrolase</keyword>
<evidence type="ECO:0000313" key="4">
    <source>
        <dbReference type="EMBL" id="AFC99098.1"/>
    </source>
</evidence>
<accession>H8IA32</accession>
<dbReference type="InterPro" id="IPR011650">
    <property type="entry name" value="Peptidase_M20_dimer"/>
</dbReference>
<proteinExistence type="predicted"/>
<dbReference type="GO" id="GO:0046872">
    <property type="term" value="F:metal ion binding"/>
    <property type="evidence" value="ECO:0007669"/>
    <property type="project" value="UniProtKB-KW"/>
</dbReference>
<evidence type="ECO:0000259" key="3">
    <source>
        <dbReference type="Pfam" id="PF07687"/>
    </source>
</evidence>
<feature type="domain" description="Peptidase M20 dimerisation" evidence="3">
    <location>
        <begin position="170"/>
        <end position="275"/>
    </location>
</feature>
<dbReference type="HOGENOM" id="CLU_021802_2_2_2"/>
<dbReference type="Pfam" id="PF01546">
    <property type="entry name" value="Peptidase_M20"/>
    <property type="match status" value="1"/>
</dbReference>
<dbReference type="CDD" id="cd08659">
    <property type="entry name" value="M20_ArgE_DapE-like"/>
    <property type="match status" value="1"/>
</dbReference>
<dbReference type="Gene3D" id="3.30.70.360">
    <property type="match status" value="1"/>
</dbReference>
<organism evidence="4 5">
    <name type="scientific">Methanocella conradii (strain DSM 24694 / JCM 17849 / CGMCC 1.5162 / HZ254)</name>
    <dbReference type="NCBI Taxonomy" id="1041930"/>
    <lineage>
        <taxon>Archaea</taxon>
        <taxon>Methanobacteriati</taxon>
        <taxon>Methanobacteriota</taxon>
        <taxon>Stenosarchaea group</taxon>
        <taxon>Methanomicrobia</taxon>
        <taxon>Methanocellales</taxon>
        <taxon>Methanocellaceae</taxon>
        <taxon>Methanocella</taxon>
    </lineage>
</organism>
<sequence length="378" mass="40846">MPVFCTPAERYIGDLIAIPSVTGQEGLMKGYLEDAFGDLGLYVELQHVDSDRYNVVGRLGEGPLRLMLCTHMDVIPALDESLWHTPPFEACVRDGRIYGRGAADAKGSLAAAMEAMLRAKKGLKNGKGSVALAAVVEEERGRSLGARKLVEKYRPDMCIVLEPTGLRLATAHKGALRVALTIRGRASHSSMPGVNAISIACDAIKGLMKYRDEALGAEDPLLGRPTLEVTMIRGGERINVMPEKCLIYLDRRLILGETVEDAYDGLVHEVEKMGKKAGAAMDIKLLCSYPSTSTSEDEGVVKLTKEALARHGLPHAPVGFPAGCDMWTFHEKGIPTAILGPGHIEQAHGVDEYIEIGQMRLATGVYENIIKMALSSPS</sequence>
<dbReference type="SUPFAM" id="SSF53187">
    <property type="entry name" value="Zn-dependent exopeptidases"/>
    <property type="match status" value="1"/>
</dbReference>
<dbReference type="STRING" id="1041930.Mtc_0327"/>
<reference evidence="4 5" key="1">
    <citation type="journal article" date="2012" name="J. Bacteriol.">
        <title>Complete genome sequence of a thermophilic methanogen, Methanocella conradii HZ254, isolated from Chinese rice field soil.</title>
        <authorList>
            <person name="Lu Z."/>
            <person name="Lu Y."/>
        </authorList>
    </citation>
    <scope>NUCLEOTIDE SEQUENCE [LARGE SCALE GENOMIC DNA]</scope>
    <source>
        <strain evidence="5">DSM 24694 / JCM 17849 / CGMCC 1.5162 / HZ254</strain>
    </source>
</reference>
<dbReference type="eggNOG" id="arCOG01107">
    <property type="taxonomic scope" value="Archaea"/>
</dbReference>
<keyword evidence="5" id="KW-1185">Reference proteome</keyword>
<dbReference type="GO" id="GO:0008777">
    <property type="term" value="F:acetylornithine deacetylase activity"/>
    <property type="evidence" value="ECO:0007669"/>
    <property type="project" value="UniProtKB-EC"/>
</dbReference>